<keyword evidence="4" id="KW-0520">NAD</keyword>
<sequence>MTTRILCVGDGAVGVDLMSELKPLESLGAEVTIVQDADSTTLPEYMDRLALVERDGLDAASSCRALLDHCGQADVIVVDGTPVNREVIDNSPNLKLVAVLRGGVENADLDALQERGIPLVHAPQRSADAVADYTVGMMIAENKNIARSHHFIFEGRWRKNYINQDYVHNMRTRTVGIIGFGQIGSRVAKRLSGFDSRVIAYDPFMDAEAIRSAGAEAVSLEELLEQSDFVTLHLRTSEATHHLIDADALAQMRPTAYLINTARSPLVDEEALAEALREHRIGGAAIDVFDVEPLPADHPYLSLDNVTLTPHIAGTCADTWHASVEIGLEELSRYLKGETLQNRRI</sequence>
<name>A0A344UWJ1_9ACTN</name>
<keyword evidence="9" id="KW-1185">Reference proteome</keyword>
<organism evidence="8 9">
    <name type="scientific">Acidipropionibacterium virtanenii</name>
    <dbReference type="NCBI Taxonomy" id="2057246"/>
    <lineage>
        <taxon>Bacteria</taxon>
        <taxon>Bacillati</taxon>
        <taxon>Actinomycetota</taxon>
        <taxon>Actinomycetes</taxon>
        <taxon>Propionibacteriales</taxon>
        <taxon>Propionibacteriaceae</taxon>
        <taxon>Acidipropionibacterium</taxon>
    </lineage>
</organism>
<gene>
    <name evidence="8" type="ORF">JS278_02501</name>
</gene>
<dbReference type="InterPro" id="IPR036291">
    <property type="entry name" value="NAD(P)-bd_dom_sf"/>
</dbReference>
<evidence type="ECO:0000256" key="4">
    <source>
        <dbReference type="ARBA" id="ARBA00023027"/>
    </source>
</evidence>
<comment type="similarity">
    <text evidence="1 5">Belongs to the D-isomer specific 2-hydroxyacid dehydrogenase family.</text>
</comment>
<reference evidence="8 9" key="1">
    <citation type="submission" date="2017-12" db="EMBL/GenBank/DDBJ databases">
        <title>The whole genome sequence of the Acidipropionibacterium virtanenii sp. nov. type strain JS278.</title>
        <authorList>
            <person name="Laine P."/>
            <person name="Deptula P."/>
            <person name="Varmanen P."/>
            <person name="Auvinen P."/>
        </authorList>
    </citation>
    <scope>NUCLEOTIDE SEQUENCE [LARGE SCALE GENOMIC DNA]</scope>
    <source>
        <strain evidence="8 9">JS278</strain>
    </source>
</reference>
<dbReference type="GO" id="GO:0051287">
    <property type="term" value="F:NAD binding"/>
    <property type="evidence" value="ECO:0007669"/>
    <property type="project" value="InterPro"/>
</dbReference>
<evidence type="ECO:0000259" key="6">
    <source>
        <dbReference type="Pfam" id="PF00389"/>
    </source>
</evidence>
<dbReference type="InterPro" id="IPR006140">
    <property type="entry name" value="D-isomer_DH_NAD-bd"/>
</dbReference>
<dbReference type="CDD" id="cd12171">
    <property type="entry name" value="2-Hacid_dh_10"/>
    <property type="match status" value="1"/>
</dbReference>
<dbReference type="FunFam" id="3.40.50.720:FF:000203">
    <property type="entry name" value="D-3-phosphoglycerate dehydrogenase (SerA)"/>
    <property type="match status" value="1"/>
</dbReference>
<dbReference type="EC" id="1.1.1.81" evidence="8"/>
<dbReference type="Pfam" id="PF00389">
    <property type="entry name" value="2-Hacid_dh"/>
    <property type="match status" value="1"/>
</dbReference>
<evidence type="ECO:0000256" key="5">
    <source>
        <dbReference type="RuleBase" id="RU003719"/>
    </source>
</evidence>
<dbReference type="PANTHER" id="PTHR42789">
    <property type="entry name" value="D-ISOMER SPECIFIC 2-HYDROXYACID DEHYDROGENASE FAMILY PROTEIN (AFU_ORTHOLOGUE AFUA_6G10090)"/>
    <property type="match status" value="1"/>
</dbReference>
<evidence type="ECO:0000313" key="9">
    <source>
        <dbReference type="Proteomes" id="UP000251995"/>
    </source>
</evidence>
<dbReference type="RefSeq" id="WP_114045486.1">
    <property type="nucleotide sequence ID" value="NZ_CP025198.1"/>
</dbReference>
<dbReference type="PROSITE" id="PS00065">
    <property type="entry name" value="D_2_HYDROXYACID_DH_1"/>
    <property type="match status" value="1"/>
</dbReference>
<accession>A0A344UWJ1</accession>
<dbReference type="InterPro" id="IPR006139">
    <property type="entry name" value="D-isomer_2_OHA_DH_cat_dom"/>
</dbReference>
<dbReference type="AlphaFoldDB" id="A0A344UWJ1"/>
<dbReference type="Gene3D" id="3.40.50.720">
    <property type="entry name" value="NAD(P)-binding Rossmann-like Domain"/>
    <property type="match status" value="2"/>
</dbReference>
<dbReference type="KEGG" id="acij:JS278_02501"/>
<protein>
    <submittedName>
        <fullName evidence="8">Hydroxypyruvate reductase</fullName>
        <ecNumber evidence="8">1.1.1.81</ecNumber>
    </submittedName>
</protein>
<dbReference type="Proteomes" id="UP000251995">
    <property type="component" value="Chromosome"/>
</dbReference>
<dbReference type="InterPro" id="IPR050857">
    <property type="entry name" value="D-2-hydroxyacid_DH"/>
</dbReference>
<evidence type="ECO:0000256" key="3">
    <source>
        <dbReference type="ARBA" id="ARBA00023002"/>
    </source>
</evidence>
<dbReference type="SUPFAM" id="SSF52283">
    <property type="entry name" value="Formate/glycerate dehydrogenase catalytic domain-like"/>
    <property type="match status" value="1"/>
</dbReference>
<evidence type="ECO:0000259" key="7">
    <source>
        <dbReference type="Pfam" id="PF02826"/>
    </source>
</evidence>
<feature type="domain" description="D-isomer specific 2-hydroxyacid dehydrogenase NAD-binding" evidence="7">
    <location>
        <begin position="135"/>
        <end position="313"/>
    </location>
</feature>
<dbReference type="PANTHER" id="PTHR42789:SF1">
    <property type="entry name" value="D-ISOMER SPECIFIC 2-HYDROXYACID DEHYDROGENASE FAMILY PROTEIN (AFU_ORTHOLOGUE AFUA_6G10090)"/>
    <property type="match status" value="1"/>
</dbReference>
<dbReference type="InterPro" id="IPR029752">
    <property type="entry name" value="D-isomer_DH_CS1"/>
</dbReference>
<keyword evidence="2" id="KW-0028">Amino-acid biosynthesis</keyword>
<evidence type="ECO:0000256" key="1">
    <source>
        <dbReference type="ARBA" id="ARBA00005854"/>
    </source>
</evidence>
<dbReference type="GO" id="GO:0008652">
    <property type="term" value="P:amino acid biosynthetic process"/>
    <property type="evidence" value="ECO:0007669"/>
    <property type="project" value="UniProtKB-KW"/>
</dbReference>
<evidence type="ECO:0000313" key="8">
    <source>
        <dbReference type="EMBL" id="AXE39639.1"/>
    </source>
</evidence>
<proteinExistence type="inferred from homology"/>
<feature type="domain" description="D-isomer specific 2-hydroxyacid dehydrogenase catalytic" evidence="6">
    <location>
        <begin position="60"/>
        <end position="342"/>
    </location>
</feature>
<dbReference type="Pfam" id="PF02826">
    <property type="entry name" value="2-Hacid_dh_C"/>
    <property type="match status" value="1"/>
</dbReference>
<dbReference type="OrthoDB" id="117809at2"/>
<dbReference type="GO" id="GO:0016618">
    <property type="term" value="F:hydroxypyruvate reductase [NAD(P)H] activity"/>
    <property type="evidence" value="ECO:0007669"/>
    <property type="project" value="UniProtKB-EC"/>
</dbReference>
<dbReference type="SUPFAM" id="SSF51735">
    <property type="entry name" value="NAD(P)-binding Rossmann-fold domains"/>
    <property type="match status" value="1"/>
</dbReference>
<dbReference type="EMBL" id="CP025198">
    <property type="protein sequence ID" value="AXE39639.1"/>
    <property type="molecule type" value="Genomic_DNA"/>
</dbReference>
<evidence type="ECO:0000256" key="2">
    <source>
        <dbReference type="ARBA" id="ARBA00022605"/>
    </source>
</evidence>
<keyword evidence="8" id="KW-0670">Pyruvate</keyword>
<keyword evidence="3 5" id="KW-0560">Oxidoreductase</keyword>